<sequence>MSKPTYYLWKNDFSSTEEYETAKDKYRKLGFRVVTYLDGQNDKNIHDGLKAVIKNHFHDTYEPCRM</sequence>
<protein>
    <submittedName>
        <fullName evidence="1">Uncharacterized protein</fullName>
    </submittedName>
</protein>
<evidence type="ECO:0000313" key="2">
    <source>
        <dbReference type="Proteomes" id="UP001549106"/>
    </source>
</evidence>
<evidence type="ECO:0000313" key="1">
    <source>
        <dbReference type="EMBL" id="MET3750346.1"/>
    </source>
</evidence>
<proteinExistence type="predicted"/>
<keyword evidence="2" id="KW-1185">Reference proteome</keyword>
<dbReference type="Proteomes" id="UP001549106">
    <property type="component" value="Unassembled WGS sequence"/>
</dbReference>
<comment type="caution">
    <text evidence="1">The sequence shown here is derived from an EMBL/GenBank/DDBJ whole genome shotgun (WGS) entry which is preliminary data.</text>
</comment>
<dbReference type="RefSeq" id="WP_257464506.1">
    <property type="nucleotide sequence ID" value="NZ_JANJZT010000009.1"/>
</dbReference>
<organism evidence="1 2">
    <name type="scientific">Blautia caecimuris</name>
    <dbReference type="NCBI Taxonomy" id="1796615"/>
    <lineage>
        <taxon>Bacteria</taxon>
        <taxon>Bacillati</taxon>
        <taxon>Bacillota</taxon>
        <taxon>Clostridia</taxon>
        <taxon>Lachnospirales</taxon>
        <taxon>Lachnospiraceae</taxon>
        <taxon>Blautia</taxon>
    </lineage>
</organism>
<reference evidence="1 2" key="1">
    <citation type="submission" date="2024-06" db="EMBL/GenBank/DDBJ databases">
        <title>Genomic Encyclopedia of Type Strains, Phase IV (KMG-IV): sequencing the most valuable type-strain genomes for metagenomic binning, comparative biology and taxonomic classification.</title>
        <authorList>
            <person name="Goeker M."/>
        </authorList>
    </citation>
    <scope>NUCLEOTIDE SEQUENCE [LARGE SCALE GENOMIC DNA]</scope>
    <source>
        <strain evidence="1 2">DSM 29492</strain>
    </source>
</reference>
<name>A0ABV2M1M7_9FIRM</name>
<accession>A0ABV2M1M7</accession>
<gene>
    <name evidence="1" type="ORF">ABID24_001592</name>
</gene>
<dbReference type="EMBL" id="JBEPMJ010000009">
    <property type="protein sequence ID" value="MET3750346.1"/>
    <property type="molecule type" value="Genomic_DNA"/>
</dbReference>